<protein>
    <submittedName>
        <fullName evidence="1">Uncharacterized protein</fullName>
    </submittedName>
</protein>
<sequence>MLAGRDTATVIGHRDRAIGVDRHCHVVGVAGQRFVDRVVDDLEHHVVQAGAVMHITDVHAGTLADSLQAFQGGSAGRPPRGAMRRE</sequence>
<reference evidence="1 2" key="1">
    <citation type="journal article" date="2020" name="Microb. Genom.">
        <title>Genetic diversity of clinical and environmental Mucorales isolates obtained from an investigation of mucormycosis cases among solid organ transplant recipients.</title>
        <authorList>
            <person name="Nguyen M.H."/>
            <person name="Kaul D."/>
            <person name="Muto C."/>
            <person name="Cheng S.J."/>
            <person name="Richter R.A."/>
            <person name="Bruno V.M."/>
            <person name="Liu G."/>
            <person name="Beyhan S."/>
            <person name="Sundermann A.J."/>
            <person name="Mounaud S."/>
            <person name="Pasculle A.W."/>
            <person name="Nierman W.C."/>
            <person name="Driscoll E."/>
            <person name="Cumbie R."/>
            <person name="Clancy C.J."/>
            <person name="Dupont C.L."/>
        </authorList>
    </citation>
    <scope>NUCLEOTIDE SEQUENCE [LARGE SCALE GENOMIC DNA]</scope>
    <source>
        <strain evidence="1 2">GL24</strain>
    </source>
</reference>
<comment type="caution">
    <text evidence="1">The sequence shown here is derived from an EMBL/GenBank/DDBJ whole genome shotgun (WGS) entry which is preliminary data.</text>
</comment>
<evidence type="ECO:0000313" key="2">
    <source>
        <dbReference type="Proteomes" id="UP000740926"/>
    </source>
</evidence>
<dbReference type="AlphaFoldDB" id="A0A9P6XN53"/>
<accession>A0A9P6XN53</accession>
<name>A0A9P6XN53_9FUNG</name>
<proteinExistence type="predicted"/>
<evidence type="ECO:0000313" key="1">
    <source>
        <dbReference type="EMBL" id="KAG1527206.1"/>
    </source>
</evidence>
<dbReference type="Proteomes" id="UP000740926">
    <property type="component" value="Unassembled WGS sequence"/>
</dbReference>
<organism evidence="1 2">
    <name type="scientific">Rhizopus delemar</name>
    <dbReference type="NCBI Taxonomy" id="936053"/>
    <lineage>
        <taxon>Eukaryota</taxon>
        <taxon>Fungi</taxon>
        <taxon>Fungi incertae sedis</taxon>
        <taxon>Mucoromycota</taxon>
        <taxon>Mucoromycotina</taxon>
        <taxon>Mucoromycetes</taxon>
        <taxon>Mucorales</taxon>
        <taxon>Mucorineae</taxon>
        <taxon>Rhizopodaceae</taxon>
        <taxon>Rhizopus</taxon>
    </lineage>
</organism>
<gene>
    <name evidence="1" type="ORF">G6F50_018329</name>
</gene>
<keyword evidence="2" id="KW-1185">Reference proteome</keyword>
<dbReference type="EMBL" id="JAANIU010017184">
    <property type="protein sequence ID" value="KAG1527206.1"/>
    <property type="molecule type" value="Genomic_DNA"/>
</dbReference>